<reference evidence="6" key="1">
    <citation type="submission" date="2025-08" db="UniProtKB">
        <authorList>
            <consortium name="RefSeq"/>
        </authorList>
    </citation>
    <scope>IDENTIFICATION</scope>
</reference>
<evidence type="ECO:0000313" key="5">
    <source>
        <dbReference type="Proteomes" id="UP000079169"/>
    </source>
</evidence>
<evidence type="ECO:0000256" key="2">
    <source>
        <dbReference type="ARBA" id="ARBA00022759"/>
    </source>
</evidence>
<keyword evidence="2" id="KW-0255">Endonuclease</keyword>
<dbReference type="CDD" id="cd22343">
    <property type="entry name" value="PDDEXK_lambda_exonuclease-like"/>
    <property type="match status" value="1"/>
</dbReference>
<organism evidence="5 6">
    <name type="scientific">Diaphorina citri</name>
    <name type="common">Asian citrus psyllid</name>
    <dbReference type="NCBI Taxonomy" id="121845"/>
    <lineage>
        <taxon>Eukaryota</taxon>
        <taxon>Metazoa</taxon>
        <taxon>Ecdysozoa</taxon>
        <taxon>Arthropoda</taxon>
        <taxon>Hexapoda</taxon>
        <taxon>Insecta</taxon>
        <taxon>Pterygota</taxon>
        <taxon>Neoptera</taxon>
        <taxon>Paraneoptera</taxon>
        <taxon>Hemiptera</taxon>
        <taxon>Sternorrhyncha</taxon>
        <taxon>Psylloidea</taxon>
        <taxon>Psyllidae</taxon>
        <taxon>Diaphorininae</taxon>
        <taxon>Diaphorina</taxon>
    </lineage>
</organism>
<dbReference type="SUPFAM" id="SSF52980">
    <property type="entry name" value="Restriction endonuclease-like"/>
    <property type="match status" value="1"/>
</dbReference>
<keyword evidence="1" id="KW-0540">Nuclease</keyword>
<gene>
    <name evidence="6" type="primary">LOC103521328</name>
</gene>
<dbReference type="GO" id="GO:0006281">
    <property type="term" value="P:DNA repair"/>
    <property type="evidence" value="ECO:0007669"/>
    <property type="project" value="UniProtKB-ARBA"/>
</dbReference>
<evidence type="ECO:0000313" key="6">
    <source>
        <dbReference type="RefSeq" id="XP_008484658.1"/>
    </source>
</evidence>
<dbReference type="InterPro" id="IPR011604">
    <property type="entry name" value="PDDEXK-like_dom_sf"/>
</dbReference>
<protein>
    <submittedName>
        <fullName evidence="6">Uncharacterized protein LOC103521328</fullName>
    </submittedName>
</protein>
<dbReference type="AlphaFoldDB" id="A0A1S3DMP4"/>
<dbReference type="Pfam" id="PF01771">
    <property type="entry name" value="Viral_alk_exo"/>
    <property type="match status" value="1"/>
</dbReference>
<proteinExistence type="predicted"/>
<dbReference type="OMA" id="ESANTFW"/>
<keyword evidence="3" id="KW-0378">Hydrolase</keyword>
<dbReference type="GO" id="GO:0004519">
    <property type="term" value="F:endonuclease activity"/>
    <property type="evidence" value="ECO:0007669"/>
    <property type="project" value="UniProtKB-KW"/>
</dbReference>
<dbReference type="InterPro" id="IPR011335">
    <property type="entry name" value="Restrct_endonuc-II-like"/>
</dbReference>
<dbReference type="InterPro" id="IPR034720">
    <property type="entry name" value="Viral_alk_exo"/>
</dbReference>
<dbReference type="Gene3D" id="3.90.320.10">
    <property type="match status" value="1"/>
</dbReference>
<dbReference type="PANTHER" id="PTHR39953:SF1">
    <property type="entry name" value="RE54151P"/>
    <property type="match status" value="1"/>
</dbReference>
<keyword evidence="4" id="KW-0269">Exonuclease</keyword>
<dbReference type="KEGG" id="dci:103521328"/>
<keyword evidence="5" id="KW-1185">Reference proteome</keyword>
<dbReference type="GeneID" id="103521328"/>
<evidence type="ECO:0000256" key="1">
    <source>
        <dbReference type="ARBA" id="ARBA00022722"/>
    </source>
</evidence>
<evidence type="ECO:0000256" key="4">
    <source>
        <dbReference type="ARBA" id="ARBA00022839"/>
    </source>
</evidence>
<dbReference type="Proteomes" id="UP000079169">
    <property type="component" value="Unplaced"/>
</dbReference>
<dbReference type="RefSeq" id="XP_008484658.1">
    <property type="nucleotide sequence ID" value="XM_008486436.3"/>
</dbReference>
<dbReference type="PaxDb" id="121845-A0A1S3DMP4"/>
<name>A0A1S3DMP4_DIACI</name>
<dbReference type="PANTHER" id="PTHR39953">
    <property type="entry name" value="RE54151P"/>
    <property type="match status" value="1"/>
</dbReference>
<evidence type="ECO:0000256" key="3">
    <source>
        <dbReference type="ARBA" id="ARBA00022801"/>
    </source>
</evidence>
<dbReference type="GO" id="GO:0004527">
    <property type="term" value="F:exonuclease activity"/>
    <property type="evidence" value="ECO:0007669"/>
    <property type="project" value="UniProtKB-KW"/>
</dbReference>
<accession>A0A1S3DMP4</accession>
<sequence>MAANVVHRVEANTVDIHKIIQTCSTFNELENEIKNNLHESMILHIEKKTREQSDCPLWHIVRYGRVTASKFYSVAHCKTEDGTLLNSMLGEKVKSTTAMIRGSQLEDEVFKLVKNKLPDMRKCGVFLNKEYPFFAASPDGLGSSYVVEIKCPSTAKAVSQYVDNDVVQPKFNLQIQLQMAICKKQKGFFVVADPGFETNSVFTLVEVKYDHVLIQTYMKKALEYYEKCVFPCLKG</sequence>